<name>A0ACA9P4X1_9GLOM</name>
<organism evidence="1 2">
    <name type="scientific">Dentiscutata heterogama</name>
    <dbReference type="NCBI Taxonomy" id="1316150"/>
    <lineage>
        <taxon>Eukaryota</taxon>
        <taxon>Fungi</taxon>
        <taxon>Fungi incertae sedis</taxon>
        <taxon>Mucoromycota</taxon>
        <taxon>Glomeromycotina</taxon>
        <taxon>Glomeromycetes</taxon>
        <taxon>Diversisporales</taxon>
        <taxon>Gigasporaceae</taxon>
        <taxon>Dentiscutata</taxon>
    </lineage>
</organism>
<dbReference type="EMBL" id="CAJVPU010024320">
    <property type="protein sequence ID" value="CAG8691914.1"/>
    <property type="molecule type" value="Genomic_DNA"/>
</dbReference>
<feature type="non-terminal residue" evidence="1">
    <location>
        <position position="1"/>
    </location>
</feature>
<dbReference type="Proteomes" id="UP000789702">
    <property type="component" value="Unassembled WGS sequence"/>
</dbReference>
<reference evidence="1" key="1">
    <citation type="submission" date="2021-06" db="EMBL/GenBank/DDBJ databases">
        <authorList>
            <person name="Kallberg Y."/>
            <person name="Tangrot J."/>
            <person name="Rosling A."/>
        </authorList>
    </citation>
    <scope>NUCLEOTIDE SEQUENCE</scope>
    <source>
        <strain evidence="1">IL203A</strain>
    </source>
</reference>
<evidence type="ECO:0000313" key="2">
    <source>
        <dbReference type="Proteomes" id="UP000789702"/>
    </source>
</evidence>
<sequence length="570" mass="65791">KWYGVKEDFRTLSNKYYFIKTDLKETTIEAYKRINEESEAIAEKTNRQVDMRKSGSYTLTSLKLFRETTLVPNRSEKIDEKENAWLNLATTGALVFAEKYEGEAIQYDVNSMYIYEMLKKEASWPIAPSKFHTINSSFTEKWSKFPYGIYKATIEGNPSKKSLQCTRYLRYNPHGIYTHYDLECARKNGMKVTLMNITPNALIYERNIRITGKDMFGKWGIILYNIKKEGGIAGKVSKALLVSLWGVLCEQRNGQNYGIHPRIKPFLLASARKRISEIMKPLGDQVKRIHTDGFIVAGKVELKTGIEMGELKFEKKGVCVVKNCISVTWKPSYPKIPNLITNILPDFEKIQQDKEQNTKLDTEYPASQTVKGKLSKKSDINLPNEIIIKIFQHLQTQNERLDTKCSASQCSNNELLNFVELIKKKPLPNAIKYIKQIEFERIDNYFNMNEFQLEDIVSICQNIITISFKDCGWGFLNNSSLKMTLDTCKNLNHIFIYGSNRLAPKTVLSIPEKCTSIKTIKIQNCERITDKIVNQLVSKYPKIEINKIEVDSRSEDDIASQIREDIFDEY</sequence>
<protein>
    <submittedName>
        <fullName evidence="1">9919_t:CDS:1</fullName>
    </submittedName>
</protein>
<gene>
    <name evidence="1" type="ORF">DHETER_LOCUS11295</name>
</gene>
<evidence type="ECO:0000313" key="1">
    <source>
        <dbReference type="EMBL" id="CAG8691914.1"/>
    </source>
</evidence>
<keyword evidence="2" id="KW-1185">Reference proteome</keyword>
<comment type="caution">
    <text evidence="1">The sequence shown here is derived from an EMBL/GenBank/DDBJ whole genome shotgun (WGS) entry which is preliminary data.</text>
</comment>
<accession>A0ACA9P4X1</accession>
<proteinExistence type="predicted"/>